<reference evidence="1" key="1">
    <citation type="submission" date="2021-06" db="EMBL/GenBank/DDBJ databases">
        <authorList>
            <person name="Kallberg Y."/>
            <person name="Tangrot J."/>
            <person name="Rosling A."/>
        </authorList>
    </citation>
    <scope>NUCLEOTIDE SEQUENCE</scope>
    <source>
        <strain evidence="1">MA461A</strain>
    </source>
</reference>
<dbReference type="Proteomes" id="UP000789920">
    <property type="component" value="Unassembled WGS sequence"/>
</dbReference>
<feature type="non-terminal residue" evidence="1">
    <location>
        <position position="61"/>
    </location>
</feature>
<feature type="non-terminal residue" evidence="1">
    <location>
        <position position="1"/>
    </location>
</feature>
<sequence>VGIIRVMCIPQRQGRRREGIIFGSKKEIVSRKKTEELTRYLGIWVSEKAKQKHIEEIIKKK</sequence>
<accession>A0ACA9SWE5</accession>
<comment type="caution">
    <text evidence="1">The sequence shown here is derived from an EMBL/GenBank/DDBJ whole genome shotgun (WGS) entry which is preliminary data.</text>
</comment>
<evidence type="ECO:0000313" key="2">
    <source>
        <dbReference type="Proteomes" id="UP000789920"/>
    </source>
</evidence>
<keyword evidence="2" id="KW-1185">Reference proteome</keyword>
<evidence type="ECO:0000313" key="1">
    <source>
        <dbReference type="EMBL" id="CAG8847574.1"/>
    </source>
</evidence>
<name>A0ACA9SWE5_9GLOM</name>
<organism evidence="1 2">
    <name type="scientific">Racocetra persica</name>
    <dbReference type="NCBI Taxonomy" id="160502"/>
    <lineage>
        <taxon>Eukaryota</taxon>
        <taxon>Fungi</taxon>
        <taxon>Fungi incertae sedis</taxon>
        <taxon>Mucoromycota</taxon>
        <taxon>Glomeromycotina</taxon>
        <taxon>Glomeromycetes</taxon>
        <taxon>Diversisporales</taxon>
        <taxon>Gigasporaceae</taxon>
        <taxon>Racocetra</taxon>
    </lineage>
</organism>
<proteinExistence type="predicted"/>
<gene>
    <name evidence="1" type="ORF">RPERSI_LOCUS34701</name>
</gene>
<protein>
    <submittedName>
        <fullName evidence="1">2115_t:CDS:1</fullName>
    </submittedName>
</protein>
<dbReference type="EMBL" id="CAJVQC010156618">
    <property type="protein sequence ID" value="CAG8847574.1"/>
    <property type="molecule type" value="Genomic_DNA"/>
</dbReference>